<feature type="transmembrane region" description="Helical" evidence="1">
    <location>
        <begin position="101"/>
        <end position="120"/>
    </location>
</feature>
<comment type="caution">
    <text evidence="3">The sequence shown here is derived from an EMBL/GenBank/DDBJ whole genome shotgun (WGS) entry which is preliminary data.</text>
</comment>
<dbReference type="Pfam" id="PF13456">
    <property type="entry name" value="RVT_3"/>
    <property type="match status" value="1"/>
</dbReference>
<dbReference type="InterPro" id="IPR002156">
    <property type="entry name" value="RNaseH_domain"/>
</dbReference>
<accession>A0AAV7GFM4</accession>
<dbReference type="SUPFAM" id="SSF53098">
    <property type="entry name" value="Ribonuclease H-like"/>
    <property type="match status" value="1"/>
</dbReference>
<evidence type="ECO:0000313" key="4">
    <source>
        <dbReference type="Proteomes" id="UP000775213"/>
    </source>
</evidence>
<dbReference type="GO" id="GO:0004523">
    <property type="term" value="F:RNA-DNA hybrid ribonuclease activity"/>
    <property type="evidence" value="ECO:0007669"/>
    <property type="project" value="InterPro"/>
</dbReference>
<feature type="domain" description="RNase H type-1" evidence="2">
    <location>
        <begin position="202"/>
        <end position="325"/>
    </location>
</feature>
<dbReference type="EMBL" id="JAGFBR010000015">
    <property type="protein sequence ID" value="KAH0455005.1"/>
    <property type="molecule type" value="Genomic_DNA"/>
</dbReference>
<protein>
    <recommendedName>
        <fullName evidence="2">RNase H type-1 domain-containing protein</fullName>
    </recommendedName>
</protein>
<sequence length="358" mass="39852">MSSLGADNPVDRGVVFAVTTEILPPATTLLVAGAPSCDSRSKTEILPRGFSAAGRGAGRCARWVAASVSWGLLAFPSTFQPFVGMAVVLSTMAGKSTLSNWMVAPAFPISMLAFASWILAPCPSWTIIGVFCRSICINERNYVKYDKGNESATITAAKIISYMAIVHKDRIIVENLGNWDINQPPRLSKLWYPPPPNWLKINIDGSLHNSYIAGVGGVIRDWKGRFLMAFGCGYVQWDIAQVELLAFRSLRRFLKKWMLEANGIIIEGDNLNVIKFLQNVYSNPNKDWDQSIGEDILFLKDLNKILFKVVNRNCNELAIYCANLACDFDFFWEDISDNNIPPSFVLLLNEECDCLTLF</sequence>
<dbReference type="InterPro" id="IPR036397">
    <property type="entry name" value="RNaseH_sf"/>
</dbReference>
<proteinExistence type="predicted"/>
<feature type="transmembrane region" description="Helical" evidence="1">
    <location>
        <begin position="68"/>
        <end position="89"/>
    </location>
</feature>
<gene>
    <name evidence="3" type="ORF">IEQ34_016929</name>
</gene>
<reference evidence="3 4" key="1">
    <citation type="journal article" date="2021" name="Hortic Res">
        <title>Chromosome-scale assembly of the Dendrobium chrysotoxum genome enhances the understanding of orchid evolution.</title>
        <authorList>
            <person name="Zhang Y."/>
            <person name="Zhang G.Q."/>
            <person name="Zhang D."/>
            <person name="Liu X.D."/>
            <person name="Xu X.Y."/>
            <person name="Sun W.H."/>
            <person name="Yu X."/>
            <person name="Zhu X."/>
            <person name="Wang Z.W."/>
            <person name="Zhao X."/>
            <person name="Zhong W.Y."/>
            <person name="Chen H."/>
            <person name="Yin W.L."/>
            <person name="Huang T."/>
            <person name="Niu S.C."/>
            <person name="Liu Z.J."/>
        </authorList>
    </citation>
    <scope>NUCLEOTIDE SEQUENCE [LARGE SCALE GENOMIC DNA]</scope>
    <source>
        <strain evidence="3">Lindl</strain>
    </source>
</reference>
<dbReference type="GO" id="GO:0003676">
    <property type="term" value="F:nucleic acid binding"/>
    <property type="evidence" value="ECO:0007669"/>
    <property type="project" value="InterPro"/>
</dbReference>
<evidence type="ECO:0000256" key="1">
    <source>
        <dbReference type="SAM" id="Phobius"/>
    </source>
</evidence>
<organism evidence="3 4">
    <name type="scientific">Dendrobium chrysotoxum</name>
    <name type="common">Orchid</name>
    <dbReference type="NCBI Taxonomy" id="161865"/>
    <lineage>
        <taxon>Eukaryota</taxon>
        <taxon>Viridiplantae</taxon>
        <taxon>Streptophyta</taxon>
        <taxon>Embryophyta</taxon>
        <taxon>Tracheophyta</taxon>
        <taxon>Spermatophyta</taxon>
        <taxon>Magnoliopsida</taxon>
        <taxon>Liliopsida</taxon>
        <taxon>Asparagales</taxon>
        <taxon>Orchidaceae</taxon>
        <taxon>Epidendroideae</taxon>
        <taxon>Malaxideae</taxon>
        <taxon>Dendrobiinae</taxon>
        <taxon>Dendrobium</taxon>
    </lineage>
</organism>
<dbReference type="InterPro" id="IPR012337">
    <property type="entry name" value="RNaseH-like_sf"/>
</dbReference>
<evidence type="ECO:0000259" key="2">
    <source>
        <dbReference type="Pfam" id="PF13456"/>
    </source>
</evidence>
<keyword evidence="1" id="KW-0812">Transmembrane</keyword>
<keyword evidence="1" id="KW-1133">Transmembrane helix</keyword>
<dbReference type="CDD" id="cd06222">
    <property type="entry name" value="RNase_H_like"/>
    <property type="match status" value="1"/>
</dbReference>
<dbReference type="AlphaFoldDB" id="A0AAV7GFM4"/>
<keyword evidence="1" id="KW-0472">Membrane</keyword>
<dbReference type="InterPro" id="IPR044730">
    <property type="entry name" value="RNase_H-like_dom_plant"/>
</dbReference>
<dbReference type="PANTHER" id="PTHR47723:SF19">
    <property type="entry name" value="POLYNUCLEOTIDYL TRANSFERASE, RIBONUCLEASE H-LIKE SUPERFAMILY PROTEIN"/>
    <property type="match status" value="1"/>
</dbReference>
<dbReference type="InterPro" id="IPR053151">
    <property type="entry name" value="RNase_H-like"/>
</dbReference>
<name>A0AAV7GFM4_DENCH</name>
<dbReference type="Gene3D" id="3.30.420.10">
    <property type="entry name" value="Ribonuclease H-like superfamily/Ribonuclease H"/>
    <property type="match status" value="1"/>
</dbReference>
<dbReference type="Proteomes" id="UP000775213">
    <property type="component" value="Unassembled WGS sequence"/>
</dbReference>
<evidence type="ECO:0000313" key="3">
    <source>
        <dbReference type="EMBL" id="KAH0455005.1"/>
    </source>
</evidence>
<keyword evidence="4" id="KW-1185">Reference proteome</keyword>
<dbReference type="PANTHER" id="PTHR47723">
    <property type="entry name" value="OS05G0353850 PROTEIN"/>
    <property type="match status" value="1"/>
</dbReference>